<organism evidence="10">
    <name type="scientific">Mantoniella antarctica</name>
    <dbReference type="NCBI Taxonomy" id="81844"/>
    <lineage>
        <taxon>Eukaryota</taxon>
        <taxon>Viridiplantae</taxon>
        <taxon>Chlorophyta</taxon>
        <taxon>Mamiellophyceae</taxon>
        <taxon>Mamiellales</taxon>
        <taxon>Mamiellaceae</taxon>
        <taxon>Mantoniella</taxon>
    </lineage>
</organism>
<keyword evidence="4" id="KW-0187">Copper transport</keyword>
<name>A0A7S0SQC3_9CHLO</name>
<evidence type="ECO:0000256" key="2">
    <source>
        <dbReference type="ARBA" id="ARBA00006921"/>
    </source>
</evidence>
<feature type="region of interest" description="Disordered" evidence="7">
    <location>
        <begin position="231"/>
        <end position="289"/>
    </location>
</feature>
<comment type="subcellular location">
    <subcellularLocation>
        <location evidence="1">Membrane</location>
    </subcellularLocation>
</comment>
<dbReference type="Pfam" id="PF04145">
    <property type="entry name" value="Ctr"/>
    <property type="match status" value="1"/>
</dbReference>
<feature type="region of interest" description="Disordered" evidence="7">
    <location>
        <begin position="45"/>
        <end position="68"/>
    </location>
</feature>
<gene>
    <name evidence="10" type="ORF">MANT1106_LOCUS15156</name>
</gene>
<evidence type="ECO:0000256" key="3">
    <source>
        <dbReference type="ARBA" id="ARBA00022692"/>
    </source>
</evidence>
<evidence type="ECO:0008006" key="11">
    <source>
        <dbReference type="Google" id="ProtNLM"/>
    </source>
</evidence>
<keyword evidence="9" id="KW-0732">Signal</keyword>
<evidence type="ECO:0000256" key="1">
    <source>
        <dbReference type="ARBA" id="ARBA00004370"/>
    </source>
</evidence>
<evidence type="ECO:0000313" key="10">
    <source>
        <dbReference type="EMBL" id="CAD8712469.1"/>
    </source>
</evidence>
<feature type="region of interest" description="Disordered" evidence="7">
    <location>
        <begin position="715"/>
        <end position="735"/>
    </location>
</feature>
<evidence type="ECO:0000256" key="9">
    <source>
        <dbReference type="SAM" id="SignalP"/>
    </source>
</evidence>
<dbReference type="GO" id="GO:0016020">
    <property type="term" value="C:membrane"/>
    <property type="evidence" value="ECO:0007669"/>
    <property type="project" value="UniProtKB-SubCell"/>
</dbReference>
<dbReference type="AlphaFoldDB" id="A0A7S0SQC3"/>
<sequence length="773" mass="78611">MLGRGSRFTTLAAAVLLLVCAEIPARVSTAAAEAIVPAPLLEADGGHSRSSVPEPKTHATAFGSGGSTGHAATRVQDALLLLPAANAADLASGAADHIVRAAFLGKDAPGALLVRGVPGYVAARRAALSSLAACARTDGNPMRRAAEWDENHGGGTFTRATVAASASVRLPPALDAACGPALRPALEALRAAADAAASSALPRLDHLLGYDTGGFFAAAAASEGSLDHFHVYQPTGRMPTHDVTPPSSTSSSGAGHGSKGDRGGDNTEGSVAAAAEDDDASPGLRGKGEHTDVGVAIVMTPALLVSHEAEEEEEQDAFGSRGLTLGGRSPELPPDSLVVMLGEAARAWLPPPPAPKPSGPFVAAPATLPPPLIAVPSHEMSLSLRALAGAGAGASRAWFGRMVLPPPSAVHPTHSGGITFGAWHAGVNEAFSTSGGADAAEAAGRAKAEAAAVSCSPRRILADDASCGAGKIYCWLSCMDAPVPACGAGTDLKCQQRSTGLVWPDDMGATSHCFDCEPTCAAAPSPPPPLAPNATAPPPSVARRAGGSTNSFCNDKILPVSMYMDGFLGWADPNAPCVAFLYRDFPITSGGSMIGAMFFTMLVGISVEGLAAARRWRFTTQDAALADAIKRGAPGPFAGSAAAALIKFQTLSMYAVQCSAGYLLMLISMTYHAVLFAGVVAGLVIGHAVFNMSAPMAAGGGASACCQHVATVPGGRSRGGRGNEGRGGGGDDDDFLRPVIPRIRLCRCQRGGTFGSRQTRGRGWVRRWAWRQG</sequence>
<dbReference type="EMBL" id="HBFC01025065">
    <property type="protein sequence ID" value="CAD8712469.1"/>
    <property type="molecule type" value="Transcribed_RNA"/>
</dbReference>
<reference evidence="10" key="1">
    <citation type="submission" date="2021-01" db="EMBL/GenBank/DDBJ databases">
        <authorList>
            <person name="Corre E."/>
            <person name="Pelletier E."/>
            <person name="Niang G."/>
            <person name="Scheremetjew M."/>
            <person name="Finn R."/>
            <person name="Kale V."/>
            <person name="Holt S."/>
            <person name="Cochrane G."/>
            <person name="Meng A."/>
            <person name="Brown T."/>
            <person name="Cohen L."/>
        </authorList>
    </citation>
    <scope>NUCLEOTIDE SEQUENCE</scope>
    <source>
        <strain evidence="10">SL-175</strain>
    </source>
</reference>
<dbReference type="GO" id="GO:0005375">
    <property type="term" value="F:copper ion transmembrane transporter activity"/>
    <property type="evidence" value="ECO:0007669"/>
    <property type="project" value="InterPro"/>
</dbReference>
<feature type="compositionally biased region" description="Gly residues" evidence="7">
    <location>
        <begin position="716"/>
        <end position="728"/>
    </location>
</feature>
<evidence type="ECO:0000256" key="5">
    <source>
        <dbReference type="ARBA" id="ARBA00022989"/>
    </source>
</evidence>
<accession>A0A7S0SQC3</accession>
<comment type="similarity">
    <text evidence="2">Belongs to the copper transporter (Ctr) (TC 1.A.56) family. SLC31A subfamily.</text>
</comment>
<dbReference type="PANTHER" id="PTHR40855:SF1">
    <property type="entry name" value="CLAVAMINATE SYNTHASE-LIKE PROTEIN"/>
    <property type="match status" value="1"/>
</dbReference>
<keyword evidence="4" id="KW-0186">Copper</keyword>
<keyword evidence="4" id="KW-0406">Ion transport</keyword>
<keyword evidence="3 8" id="KW-0812">Transmembrane</keyword>
<dbReference type="InterPro" id="IPR007274">
    <property type="entry name" value="Cop_transporter"/>
</dbReference>
<keyword evidence="6 8" id="KW-0472">Membrane</keyword>
<feature type="transmembrane region" description="Helical" evidence="8">
    <location>
        <begin position="662"/>
        <end position="686"/>
    </location>
</feature>
<dbReference type="PANTHER" id="PTHR40855">
    <property type="entry name" value="DIOX_N DOMAIN-CONTAINING PROTEIN"/>
    <property type="match status" value="1"/>
</dbReference>
<evidence type="ECO:0000256" key="6">
    <source>
        <dbReference type="ARBA" id="ARBA00023136"/>
    </source>
</evidence>
<keyword evidence="4" id="KW-0813">Transport</keyword>
<protein>
    <recommendedName>
        <fullName evidence="11">Copper transporter</fullName>
    </recommendedName>
</protein>
<feature type="transmembrane region" description="Helical" evidence="8">
    <location>
        <begin position="593"/>
        <end position="613"/>
    </location>
</feature>
<evidence type="ECO:0000256" key="7">
    <source>
        <dbReference type="SAM" id="MobiDB-lite"/>
    </source>
</evidence>
<proteinExistence type="inferred from homology"/>
<feature type="signal peptide" evidence="9">
    <location>
        <begin position="1"/>
        <end position="21"/>
    </location>
</feature>
<evidence type="ECO:0000256" key="4">
    <source>
        <dbReference type="ARBA" id="ARBA00022796"/>
    </source>
</evidence>
<evidence type="ECO:0000256" key="8">
    <source>
        <dbReference type="SAM" id="Phobius"/>
    </source>
</evidence>
<feature type="chain" id="PRO_5031137155" description="Copper transporter" evidence="9">
    <location>
        <begin position="22"/>
        <end position="773"/>
    </location>
</feature>
<keyword evidence="5 8" id="KW-1133">Transmembrane helix</keyword>
<feature type="region of interest" description="Disordered" evidence="7">
    <location>
        <begin position="308"/>
        <end position="329"/>
    </location>
</feature>